<dbReference type="InterPro" id="IPR007484">
    <property type="entry name" value="Peptidase_M28"/>
</dbReference>
<dbReference type="EMBL" id="MLJW01000032">
    <property type="protein sequence ID" value="OIR08264.1"/>
    <property type="molecule type" value="Genomic_DNA"/>
</dbReference>
<keyword evidence="15" id="KW-0482">Metalloprotease</keyword>
<dbReference type="GO" id="GO:0005783">
    <property type="term" value="C:endoplasmic reticulum"/>
    <property type="evidence" value="ECO:0007669"/>
    <property type="project" value="UniProtKB-SubCell"/>
</dbReference>
<keyword evidence="6" id="KW-0964">Secreted</keyword>
<evidence type="ECO:0000313" key="22">
    <source>
        <dbReference type="EMBL" id="OIR08264.1"/>
    </source>
</evidence>
<keyword evidence="14" id="KW-0333">Golgi apparatus</keyword>
<dbReference type="GO" id="GO:0006508">
    <property type="term" value="P:proteolysis"/>
    <property type="evidence" value="ECO:0007669"/>
    <property type="project" value="UniProtKB-KW"/>
</dbReference>
<keyword evidence="11 22" id="KW-0378">Hydrolase</keyword>
<dbReference type="GO" id="GO:0005794">
    <property type="term" value="C:Golgi apparatus"/>
    <property type="evidence" value="ECO:0007669"/>
    <property type="project" value="UniProtKB-SubCell"/>
</dbReference>
<dbReference type="Gene3D" id="3.40.630.10">
    <property type="entry name" value="Zn peptidases"/>
    <property type="match status" value="1"/>
</dbReference>
<keyword evidence="9" id="KW-0479">Metal-binding</keyword>
<keyword evidence="22" id="KW-0031">Aminopeptidase</keyword>
<dbReference type="GO" id="GO:0004180">
    <property type="term" value="F:carboxypeptidase activity"/>
    <property type="evidence" value="ECO:0007669"/>
    <property type="project" value="UniProtKB-KW"/>
</dbReference>
<keyword evidence="16" id="KW-0865">Zymogen</keyword>
<evidence type="ECO:0000256" key="11">
    <source>
        <dbReference type="ARBA" id="ARBA00022801"/>
    </source>
</evidence>
<evidence type="ECO:0000256" key="20">
    <source>
        <dbReference type="ARBA" id="ARBA00033328"/>
    </source>
</evidence>
<evidence type="ECO:0000256" key="15">
    <source>
        <dbReference type="ARBA" id="ARBA00023049"/>
    </source>
</evidence>
<dbReference type="GO" id="GO:0070573">
    <property type="term" value="F:metallodipeptidase activity"/>
    <property type="evidence" value="ECO:0007669"/>
    <property type="project" value="InterPro"/>
</dbReference>
<evidence type="ECO:0000256" key="9">
    <source>
        <dbReference type="ARBA" id="ARBA00022723"/>
    </source>
</evidence>
<reference evidence="22" key="1">
    <citation type="submission" date="2016-10" db="EMBL/GenBank/DDBJ databases">
        <title>Sequence of Gallionella enrichment culture.</title>
        <authorList>
            <person name="Poehlein A."/>
            <person name="Muehling M."/>
            <person name="Daniel R."/>
        </authorList>
    </citation>
    <scope>NUCLEOTIDE SEQUENCE</scope>
</reference>
<keyword evidence="12" id="KW-0256">Endoplasmic reticulum</keyword>
<comment type="subcellular location">
    <subcellularLocation>
        <location evidence="1">Endoplasmic reticulum</location>
    </subcellularLocation>
    <subcellularLocation>
        <location evidence="3">Golgi apparatus</location>
    </subcellularLocation>
    <subcellularLocation>
        <location evidence="2">Lysosome</location>
    </subcellularLocation>
    <subcellularLocation>
        <location evidence="4">Secreted</location>
    </subcellularLocation>
</comment>
<keyword evidence="8" id="KW-0645">Protease</keyword>
<evidence type="ECO:0000256" key="4">
    <source>
        <dbReference type="ARBA" id="ARBA00004613"/>
    </source>
</evidence>
<dbReference type="PANTHER" id="PTHR12053">
    <property type="entry name" value="PROTEASE FAMILY M28 PLASMA GLUTAMATE CARBOXYPEPTIDASE-RELATED"/>
    <property type="match status" value="1"/>
</dbReference>
<keyword evidence="10" id="KW-0732">Signal</keyword>
<dbReference type="GO" id="GO:0004177">
    <property type="term" value="F:aminopeptidase activity"/>
    <property type="evidence" value="ECO:0007669"/>
    <property type="project" value="UniProtKB-KW"/>
</dbReference>
<dbReference type="Pfam" id="PF04389">
    <property type="entry name" value="Peptidase_M28"/>
    <property type="match status" value="1"/>
</dbReference>
<comment type="subunit">
    <text evidence="19">Homodimer. The monomeric form is inactive while the homodimer is active.</text>
</comment>
<evidence type="ECO:0000256" key="18">
    <source>
        <dbReference type="ARBA" id="ARBA00023228"/>
    </source>
</evidence>
<proteinExistence type="predicted"/>
<dbReference type="InterPro" id="IPR039866">
    <property type="entry name" value="CPQ"/>
</dbReference>
<dbReference type="SUPFAM" id="SSF52025">
    <property type="entry name" value="PA domain"/>
    <property type="match status" value="1"/>
</dbReference>
<evidence type="ECO:0000256" key="5">
    <source>
        <dbReference type="ARBA" id="ARBA00014116"/>
    </source>
</evidence>
<evidence type="ECO:0000256" key="13">
    <source>
        <dbReference type="ARBA" id="ARBA00022833"/>
    </source>
</evidence>
<evidence type="ECO:0000256" key="17">
    <source>
        <dbReference type="ARBA" id="ARBA00023180"/>
    </source>
</evidence>
<evidence type="ECO:0000256" key="19">
    <source>
        <dbReference type="ARBA" id="ARBA00025833"/>
    </source>
</evidence>
<evidence type="ECO:0000259" key="21">
    <source>
        <dbReference type="Pfam" id="PF04389"/>
    </source>
</evidence>
<name>A0A1J5SW30_9ZZZZ</name>
<organism evidence="22">
    <name type="scientific">mine drainage metagenome</name>
    <dbReference type="NCBI Taxonomy" id="410659"/>
    <lineage>
        <taxon>unclassified sequences</taxon>
        <taxon>metagenomes</taxon>
        <taxon>ecological metagenomes</taxon>
    </lineage>
</organism>
<dbReference type="InterPro" id="IPR046450">
    <property type="entry name" value="PA_dom_sf"/>
</dbReference>
<protein>
    <recommendedName>
        <fullName evidence="5">Carboxypeptidase Q</fullName>
    </recommendedName>
    <alternativeName>
        <fullName evidence="20">Plasma glutamate carboxypeptidase</fullName>
    </alternativeName>
</protein>
<dbReference type="Gene3D" id="3.50.30.30">
    <property type="match status" value="1"/>
</dbReference>
<dbReference type="PANTHER" id="PTHR12053:SF3">
    <property type="entry name" value="CARBOXYPEPTIDASE Q"/>
    <property type="match status" value="1"/>
</dbReference>
<evidence type="ECO:0000256" key="8">
    <source>
        <dbReference type="ARBA" id="ARBA00022670"/>
    </source>
</evidence>
<dbReference type="GO" id="GO:0046872">
    <property type="term" value="F:metal ion binding"/>
    <property type="evidence" value="ECO:0007669"/>
    <property type="project" value="UniProtKB-KW"/>
</dbReference>
<comment type="caution">
    <text evidence="22">The sequence shown here is derived from an EMBL/GenBank/DDBJ whole genome shotgun (WGS) entry which is preliminary data.</text>
</comment>
<sequence length="455" mass="49737">MKKILFLFIALPFVAMAQNNEDSIFIKKLSDDIFTNGKAYDLLYQLTKKVGGRLAGSPQFAKAIQWGKTTMQSIGADTVYLQQCMVPHWIRGTGDKVSIVELNKKPVSIPLDALALGDALGNGKTVTAEVIAVKDFAELEKRKDEIKGKIVFYNYPFNPTYIIPGRAYGESGVYRHSGPSRAAKYGAVAVVIRSLTEATDNNPHTGAMQYDTAFAKIPAAALGLKDADKLWNDCMNGKVKISVTMHGKQMPDTIGDNVIAELKGTEFPDEFITVGGHLDSWDVNEGAHDDGAGIVHTIEVLRALKAAGYHPKHTIRFVLFANEENGLRGGLKYAEVAKSKNEKHIFALESDEGGFTPRGFGFSVSPAQYQKVLAWQHFLKPYGGGDFAYGGGGADIGPLAQTFKTPVAGLNPDNQRYFDIHHARSDVFENVNKRELLLGAINMSGLIYLIDKYGL</sequence>
<keyword evidence="18" id="KW-0458">Lysosome</keyword>
<dbReference type="GO" id="GO:0005764">
    <property type="term" value="C:lysosome"/>
    <property type="evidence" value="ECO:0007669"/>
    <property type="project" value="UniProtKB-SubCell"/>
</dbReference>
<evidence type="ECO:0000256" key="14">
    <source>
        <dbReference type="ARBA" id="ARBA00023034"/>
    </source>
</evidence>
<evidence type="ECO:0000256" key="16">
    <source>
        <dbReference type="ARBA" id="ARBA00023145"/>
    </source>
</evidence>
<evidence type="ECO:0000256" key="1">
    <source>
        <dbReference type="ARBA" id="ARBA00004240"/>
    </source>
</evidence>
<gene>
    <name evidence="22" type="ORF">GALL_94320</name>
</gene>
<evidence type="ECO:0000256" key="12">
    <source>
        <dbReference type="ARBA" id="ARBA00022824"/>
    </source>
</evidence>
<accession>A0A1J5SW30</accession>
<keyword evidence="17" id="KW-0325">Glycoprotein</keyword>
<evidence type="ECO:0000256" key="2">
    <source>
        <dbReference type="ARBA" id="ARBA00004371"/>
    </source>
</evidence>
<dbReference type="AlphaFoldDB" id="A0A1J5SW30"/>
<evidence type="ECO:0000256" key="3">
    <source>
        <dbReference type="ARBA" id="ARBA00004555"/>
    </source>
</evidence>
<dbReference type="SUPFAM" id="SSF53187">
    <property type="entry name" value="Zn-dependent exopeptidases"/>
    <property type="match status" value="1"/>
</dbReference>
<evidence type="ECO:0000256" key="7">
    <source>
        <dbReference type="ARBA" id="ARBA00022645"/>
    </source>
</evidence>
<keyword evidence="7" id="KW-0121">Carboxypeptidase</keyword>
<evidence type="ECO:0000256" key="6">
    <source>
        <dbReference type="ARBA" id="ARBA00022525"/>
    </source>
</evidence>
<dbReference type="GO" id="GO:0005576">
    <property type="term" value="C:extracellular region"/>
    <property type="evidence" value="ECO:0007669"/>
    <property type="project" value="UniProtKB-SubCell"/>
</dbReference>
<feature type="domain" description="Peptidase M28" evidence="21">
    <location>
        <begin position="257"/>
        <end position="436"/>
    </location>
</feature>
<keyword evidence="13" id="KW-0862">Zinc</keyword>
<evidence type="ECO:0000256" key="10">
    <source>
        <dbReference type="ARBA" id="ARBA00022729"/>
    </source>
</evidence>